<name>A0A2S0MKC8_9RHOB</name>
<dbReference type="RefSeq" id="WP_106470659.1">
    <property type="nucleotide sequence ID" value="NZ_CP027665.1"/>
</dbReference>
<gene>
    <name evidence="3" type="ORF">C6Y53_00540</name>
</gene>
<accession>A0A2S0MKC8</accession>
<sequence length="360" mass="37640">MAETFVSANLILPGTYIRVNSEGLIGVRGISAGNIGIVGQTTAGAAGTTRTLSTASEAEEFFGAASVIASGGGRLNLTAQIGELYRNGARTVFARGVTDASDQTAMTAAFNELIKDDVQILVAPQMDTAGALAVIPPVVESAENNNQDLICVIGADGADAAAIQGQAQTNDRIILAAPGYAVFNPGAPDTPVVLPGNYIAGPVAALVSSLAPHVSPTNKVLVGVGDLAQRFSYAERAGLVQNRILALEQRNGTRVVRGLTTDNGGFSQVTTRRIVDFAKAGTRQVSNAFVGRLNNERVRAALHSALDGFLTTMLVDEQLTDYRLEVTATRQDEINGRAIVNMLLQPTFSIDFVAVTITLQ</sequence>
<dbReference type="AlphaFoldDB" id="A0A2S0MKC8"/>
<evidence type="ECO:0000313" key="3">
    <source>
        <dbReference type="EMBL" id="AVO36344.1"/>
    </source>
</evidence>
<dbReference type="EMBL" id="CP027665">
    <property type="protein sequence ID" value="AVO36344.1"/>
    <property type="molecule type" value="Genomic_DNA"/>
</dbReference>
<evidence type="ECO:0000313" key="4">
    <source>
        <dbReference type="Proteomes" id="UP000237655"/>
    </source>
</evidence>
<protein>
    <submittedName>
        <fullName evidence="3">Phage tail sheath protein</fullName>
    </submittedName>
</protein>
<dbReference type="KEGG" id="thas:C6Y53_00540"/>
<feature type="domain" description="Tail sheath protein C-terminal" evidence="2">
    <location>
        <begin position="265"/>
        <end position="359"/>
    </location>
</feature>
<evidence type="ECO:0000259" key="2">
    <source>
        <dbReference type="Pfam" id="PF17482"/>
    </source>
</evidence>
<comment type="similarity">
    <text evidence="1">Belongs to the myoviridae tail sheath protein family.</text>
</comment>
<dbReference type="Proteomes" id="UP000237655">
    <property type="component" value="Chromosome"/>
</dbReference>
<keyword evidence="4" id="KW-1185">Reference proteome</keyword>
<organism evidence="3 4">
    <name type="scientific">Pukyongiella litopenaei</name>
    <dbReference type="NCBI Taxonomy" id="2605946"/>
    <lineage>
        <taxon>Bacteria</taxon>
        <taxon>Pseudomonadati</taxon>
        <taxon>Pseudomonadota</taxon>
        <taxon>Alphaproteobacteria</taxon>
        <taxon>Rhodobacterales</taxon>
        <taxon>Paracoccaceae</taxon>
        <taxon>Pukyongiella</taxon>
    </lineage>
</organism>
<proteinExistence type="inferred from homology"/>
<evidence type="ECO:0000256" key="1">
    <source>
        <dbReference type="ARBA" id="ARBA00008005"/>
    </source>
</evidence>
<dbReference type="Pfam" id="PF17482">
    <property type="entry name" value="Phage_sheath_1C"/>
    <property type="match status" value="1"/>
</dbReference>
<reference evidence="4" key="1">
    <citation type="submission" date="2018-03" db="EMBL/GenBank/DDBJ databases">
        <title>Genomic analysis of the strain SH-1 isolated from shrimp intestine.</title>
        <authorList>
            <person name="Kim Y.-S."/>
            <person name="Kim S.-E."/>
            <person name="Kim K.-H."/>
        </authorList>
    </citation>
    <scope>NUCLEOTIDE SEQUENCE [LARGE SCALE GENOMIC DNA]</scope>
    <source>
        <strain evidence="4">SH-1</strain>
    </source>
</reference>
<dbReference type="InterPro" id="IPR020287">
    <property type="entry name" value="Tail_sheath_C"/>
</dbReference>